<dbReference type="Proteomes" id="UP000017836">
    <property type="component" value="Unassembled WGS sequence"/>
</dbReference>
<gene>
    <name evidence="2" type="ORF">AMTR_s00003p00270280</name>
</gene>
<evidence type="ECO:0000313" key="3">
    <source>
        <dbReference type="Proteomes" id="UP000017836"/>
    </source>
</evidence>
<keyword evidence="3" id="KW-1185">Reference proteome</keyword>
<dbReference type="HOGENOM" id="CLU_2530465_0_0_1"/>
<evidence type="ECO:0000313" key="2">
    <source>
        <dbReference type="EMBL" id="ERN03508.1"/>
    </source>
</evidence>
<reference evidence="3" key="1">
    <citation type="journal article" date="2013" name="Science">
        <title>The Amborella genome and the evolution of flowering plants.</title>
        <authorList>
            <consortium name="Amborella Genome Project"/>
        </authorList>
    </citation>
    <scope>NUCLEOTIDE SEQUENCE [LARGE SCALE GENOMIC DNA]</scope>
</reference>
<keyword evidence="1" id="KW-0175">Coiled coil</keyword>
<accession>W1P6F3</accession>
<dbReference type="Gramene" id="ERN03508">
    <property type="protein sequence ID" value="ERN03508"/>
    <property type="gene ID" value="AMTR_s00003p00270280"/>
</dbReference>
<name>W1P6F3_AMBTC</name>
<dbReference type="AlphaFoldDB" id="W1P6F3"/>
<protein>
    <submittedName>
        <fullName evidence="2">Uncharacterized protein</fullName>
    </submittedName>
</protein>
<evidence type="ECO:0000256" key="1">
    <source>
        <dbReference type="SAM" id="Coils"/>
    </source>
</evidence>
<proteinExistence type="predicted"/>
<feature type="coiled-coil region" evidence="1">
    <location>
        <begin position="44"/>
        <end position="78"/>
    </location>
</feature>
<dbReference type="EMBL" id="KI394358">
    <property type="protein sequence ID" value="ERN03508.1"/>
    <property type="molecule type" value="Genomic_DNA"/>
</dbReference>
<sequence length="84" mass="9112">MGFVEQIVTEQKTAFEAREKQLQQELSIVKSAVTRVEKDMADALASKNSEIEGLLSSLDSLNKQAATSEGKLASLQSKLGTEAR</sequence>
<organism evidence="2 3">
    <name type="scientific">Amborella trichopoda</name>
    <dbReference type="NCBI Taxonomy" id="13333"/>
    <lineage>
        <taxon>Eukaryota</taxon>
        <taxon>Viridiplantae</taxon>
        <taxon>Streptophyta</taxon>
        <taxon>Embryophyta</taxon>
        <taxon>Tracheophyta</taxon>
        <taxon>Spermatophyta</taxon>
        <taxon>Magnoliopsida</taxon>
        <taxon>Amborellales</taxon>
        <taxon>Amborellaceae</taxon>
        <taxon>Amborella</taxon>
    </lineage>
</organism>